<gene>
    <name evidence="6" type="ORF">M6B38_406290</name>
</gene>
<feature type="region of interest" description="Disordered" evidence="1">
    <location>
        <begin position="201"/>
        <end position="230"/>
    </location>
</feature>
<dbReference type="GO" id="GO:0003779">
    <property type="term" value="F:actin binding"/>
    <property type="evidence" value="ECO:0007669"/>
    <property type="project" value="InterPro"/>
</dbReference>
<dbReference type="Pfam" id="PF16712">
    <property type="entry name" value="SCAB_CC"/>
    <property type="match status" value="1"/>
</dbReference>
<dbReference type="Gene3D" id="1.20.5.440">
    <property type="entry name" value="ATP synthase delta/epsilon subunit, C-terminal domain"/>
    <property type="match status" value="1"/>
</dbReference>
<dbReference type="GO" id="GO:0007015">
    <property type="term" value="P:actin filament organization"/>
    <property type="evidence" value="ECO:0007669"/>
    <property type="project" value="InterPro"/>
</dbReference>
<organism evidence="6 7">
    <name type="scientific">Iris pallida</name>
    <name type="common">Sweet iris</name>
    <dbReference type="NCBI Taxonomy" id="29817"/>
    <lineage>
        <taxon>Eukaryota</taxon>
        <taxon>Viridiplantae</taxon>
        <taxon>Streptophyta</taxon>
        <taxon>Embryophyta</taxon>
        <taxon>Tracheophyta</taxon>
        <taxon>Spermatophyta</taxon>
        <taxon>Magnoliopsida</taxon>
        <taxon>Liliopsida</taxon>
        <taxon>Asparagales</taxon>
        <taxon>Iridaceae</taxon>
        <taxon>Iridoideae</taxon>
        <taxon>Irideae</taxon>
        <taxon>Iris</taxon>
    </lineage>
</organism>
<feature type="compositionally biased region" description="Basic and acidic residues" evidence="1">
    <location>
        <begin position="202"/>
        <end position="230"/>
    </location>
</feature>
<dbReference type="GO" id="GO:0010119">
    <property type="term" value="P:regulation of stomatal movement"/>
    <property type="evidence" value="ECO:0007669"/>
    <property type="project" value="InterPro"/>
</dbReference>
<comment type="caution">
    <text evidence="6">The sequence shown here is derived from an EMBL/GenBank/DDBJ whole genome shotgun (WGS) entry which is preliminary data.</text>
</comment>
<evidence type="ECO:0000313" key="7">
    <source>
        <dbReference type="Proteomes" id="UP001140949"/>
    </source>
</evidence>
<feature type="domain" description="Stomatal closure-related actin-binding protein actin-binding" evidence="3">
    <location>
        <begin position="54"/>
        <end position="98"/>
    </location>
</feature>
<feature type="domain" description="Stomatal closure-related actin-binding protein coiled-coil" evidence="4">
    <location>
        <begin position="102"/>
        <end position="269"/>
    </location>
</feature>
<reference evidence="6" key="2">
    <citation type="submission" date="2023-04" db="EMBL/GenBank/DDBJ databases">
        <authorList>
            <person name="Bruccoleri R.E."/>
            <person name="Oakeley E.J."/>
            <person name="Faust A.-M."/>
            <person name="Dessus-Babus S."/>
            <person name="Altorfer M."/>
            <person name="Burckhardt D."/>
            <person name="Oertli M."/>
            <person name="Naumann U."/>
            <person name="Petersen F."/>
            <person name="Wong J."/>
        </authorList>
    </citation>
    <scope>NUCLEOTIDE SEQUENCE</scope>
    <source>
        <strain evidence="6">GSM-AAB239-AS_SAM_17_03QT</strain>
        <tissue evidence="6">Leaf</tissue>
    </source>
</reference>
<dbReference type="PANTHER" id="PTHR31172">
    <property type="entry name" value="STOMATAL CLOSURE-RELATED ACTIN-BINDING PROTEIN 1"/>
    <property type="match status" value="1"/>
</dbReference>
<dbReference type="Pfam" id="PF16711">
    <property type="entry name" value="SCAB-ABD"/>
    <property type="match status" value="1"/>
</dbReference>
<dbReference type="Pfam" id="PF16709">
    <property type="entry name" value="SCAB-Ig"/>
    <property type="match status" value="1"/>
</dbReference>
<dbReference type="InterPro" id="IPR032015">
    <property type="entry name" value="SCAB-Ig"/>
</dbReference>
<dbReference type="InterPro" id="IPR032012">
    <property type="entry name" value="SCAB-ABD"/>
</dbReference>
<protein>
    <submittedName>
        <fullName evidence="6">Stomatal closure-related actin-binding protein 1-like isoform X1</fullName>
    </submittedName>
</protein>
<feature type="domain" description="Stomatal closure-related actin-binding protein Ig" evidence="2">
    <location>
        <begin position="283"/>
        <end position="380"/>
    </location>
</feature>
<evidence type="ECO:0000259" key="3">
    <source>
        <dbReference type="Pfam" id="PF16711"/>
    </source>
</evidence>
<dbReference type="InterPro" id="IPR039640">
    <property type="entry name" value="SCAB"/>
</dbReference>
<reference evidence="6" key="1">
    <citation type="journal article" date="2023" name="GigaByte">
        <title>Genome assembly of the bearded iris, Iris pallida Lam.</title>
        <authorList>
            <person name="Bruccoleri R.E."/>
            <person name="Oakeley E.J."/>
            <person name="Faust A.M.E."/>
            <person name="Altorfer M."/>
            <person name="Dessus-Babus S."/>
            <person name="Burckhardt D."/>
            <person name="Oertli M."/>
            <person name="Naumann U."/>
            <person name="Petersen F."/>
            <person name="Wong J."/>
        </authorList>
    </citation>
    <scope>NUCLEOTIDE SEQUENCE</scope>
    <source>
        <strain evidence="6">GSM-AAB239-AS_SAM_17_03QT</strain>
    </source>
</reference>
<dbReference type="Proteomes" id="UP001140949">
    <property type="component" value="Unassembled WGS sequence"/>
</dbReference>
<evidence type="ECO:0000313" key="6">
    <source>
        <dbReference type="EMBL" id="KAJ6818520.1"/>
    </source>
</evidence>
<dbReference type="AlphaFoldDB" id="A0AAX6FQC5"/>
<dbReference type="Gene3D" id="2.60.40.2700">
    <property type="match status" value="1"/>
</dbReference>
<feature type="domain" description="Stomatal closure-related actin-binding protein PH" evidence="5">
    <location>
        <begin position="383"/>
        <end position="489"/>
    </location>
</feature>
<evidence type="ECO:0000259" key="4">
    <source>
        <dbReference type="Pfam" id="PF16712"/>
    </source>
</evidence>
<keyword evidence="7" id="KW-1185">Reference proteome</keyword>
<evidence type="ECO:0000256" key="1">
    <source>
        <dbReference type="SAM" id="MobiDB-lite"/>
    </source>
</evidence>
<evidence type="ECO:0000259" key="2">
    <source>
        <dbReference type="Pfam" id="PF16709"/>
    </source>
</evidence>
<proteinExistence type="predicted"/>
<dbReference type="InterPro" id="IPR032009">
    <property type="entry name" value="SCAB_CC"/>
</dbReference>
<sequence>MTRATRAFRDTIQREAFRSVSSNVQFLTARFPKYMSGANNMVFKPEDHFELPSLKEIAAKEAALLLEQQQQQRLSVRDLAKKFDKGLATAAKLSNEAKWKEVASLDKHDILKKLRDVLEAFRGRVVGRTRDEVDEAISMVEAIAVQLTQGEGELFIEKEEVKKLANILKKASEDAKKVVEEERAYAHGEIQSAKQAVQRFEQALREQEERSRSTKKEDREELNREAHEARRIKMLHQPSRVVDMEHELKALRTRLEEKSHHSIQLRKELEMNKRLEESKSILYELEGLESLGSCLCIVPQMHGAPEISSCSIQWYRVQPEGSKKDLISGATKLIYAPEPLDVGRFLQADIIFGDKRATVTTTGPIDPAAGLGSYVEALLRKAETEFNVVVVQMNGEDYPSNSIHVFHVHKLRLKLSKGKIAKAKEFYSTSMLLCGVRGAGNAAAQALFWQANEDLSFTLSFESERERNAAIMLARRFAFDCNIKLAGPGEPAPIGT</sequence>
<dbReference type="Gene3D" id="2.30.29.140">
    <property type="match status" value="1"/>
</dbReference>
<accession>A0AAX6FQC5</accession>
<dbReference type="InterPro" id="IPR041144">
    <property type="entry name" value="SCAB-PH"/>
</dbReference>
<dbReference type="CDD" id="cd13232">
    <property type="entry name" value="Ig-PH_SCAB1"/>
    <property type="match status" value="1"/>
</dbReference>
<evidence type="ECO:0000259" key="5">
    <source>
        <dbReference type="Pfam" id="PF17684"/>
    </source>
</evidence>
<name>A0AAX6FQC5_IRIPA</name>
<dbReference type="EMBL" id="JANAVB010027195">
    <property type="protein sequence ID" value="KAJ6818520.1"/>
    <property type="molecule type" value="Genomic_DNA"/>
</dbReference>
<dbReference type="PANTHER" id="PTHR31172:SF3">
    <property type="entry name" value="STOMATAL CLOSURE-RELATED ACTIN-BINDING PROTEIN 1"/>
    <property type="match status" value="1"/>
</dbReference>
<dbReference type="Pfam" id="PF17684">
    <property type="entry name" value="SCAB-PH"/>
    <property type="match status" value="1"/>
</dbReference>